<dbReference type="SUPFAM" id="SSF51197">
    <property type="entry name" value="Clavaminate synthase-like"/>
    <property type="match status" value="1"/>
</dbReference>
<evidence type="ECO:0000313" key="3">
    <source>
        <dbReference type="EMBL" id="KAK3928166.1"/>
    </source>
</evidence>
<dbReference type="GO" id="GO:0000785">
    <property type="term" value="C:chromatin"/>
    <property type="evidence" value="ECO:0007669"/>
    <property type="project" value="TreeGrafter"/>
</dbReference>
<dbReference type="PROSITE" id="PS51184">
    <property type="entry name" value="JMJC"/>
    <property type="match status" value="1"/>
</dbReference>
<dbReference type="Proteomes" id="UP001219518">
    <property type="component" value="Unassembled WGS sequence"/>
</dbReference>
<sequence length="472" mass="53709">MKYFETICVLISHNSTHCSMQALEHGNDDFLQHFFNKVTCNPKMLERSCRDDLSCIRNRAVANSIAYQKRQSYDKATTMEGKKRSLTMAMLSEEIVESSHSQCLCDSCNTKFTYKNATKTFSAIEDNVSLYSAGIEESRNNYLHLTNNFAMAYLCYKNMLSSLNSVFNGVSYPALYQGGLHSVFPMHTEDLSCWSFNFVLHGFPKFWLMVPPTSVCRLTDALQRRGFNGLHRWCRNILNHKFYIPTPEFFREENIPFELVIQQQGEGIVILPNTAHTGGNLGPNLAEACNFGSHKWIPYGCVSPNCPCMDDAVHADLSDIVAVHEPSLLKAYIDNDIVNVVEDQYFQKSILVPKKDLSCGSTSSQPIDHVGFSSEGKKSQANNSRIKCPVCEVSWSYVQKGNMVTHLVKHHKSRIEEKVVTKFIKQYSLTIKVRSDFGNWKTRNKKHLKGTKSELLHPNHNKTSKHNRTMTN</sequence>
<evidence type="ECO:0000259" key="2">
    <source>
        <dbReference type="PROSITE" id="PS51184"/>
    </source>
</evidence>
<dbReference type="AlphaFoldDB" id="A0AAE1HVC9"/>
<dbReference type="GO" id="GO:0032454">
    <property type="term" value="F:histone H3K9 demethylase activity"/>
    <property type="evidence" value="ECO:0007669"/>
    <property type="project" value="TreeGrafter"/>
</dbReference>
<accession>A0AAE1HVC9</accession>
<proteinExistence type="predicted"/>
<dbReference type="GO" id="GO:0010468">
    <property type="term" value="P:regulation of gene expression"/>
    <property type="evidence" value="ECO:0007669"/>
    <property type="project" value="TreeGrafter"/>
</dbReference>
<evidence type="ECO:0000256" key="1">
    <source>
        <dbReference type="SAM" id="MobiDB-lite"/>
    </source>
</evidence>
<dbReference type="Pfam" id="PF02373">
    <property type="entry name" value="JmjC"/>
    <property type="match status" value="1"/>
</dbReference>
<dbReference type="GO" id="GO:0051864">
    <property type="term" value="F:histone H3K36 demethylase activity"/>
    <property type="evidence" value="ECO:0007669"/>
    <property type="project" value="TreeGrafter"/>
</dbReference>
<name>A0AAE1HVC9_9NEOP</name>
<dbReference type="InterPro" id="IPR003347">
    <property type="entry name" value="JmjC_dom"/>
</dbReference>
<dbReference type="Gene3D" id="2.60.120.650">
    <property type="entry name" value="Cupin"/>
    <property type="match status" value="1"/>
</dbReference>
<dbReference type="EMBL" id="JAHWGI010001320">
    <property type="protein sequence ID" value="KAK3928166.1"/>
    <property type="molecule type" value="Genomic_DNA"/>
</dbReference>
<dbReference type="SMART" id="SM00558">
    <property type="entry name" value="JmjC"/>
    <property type="match status" value="1"/>
</dbReference>
<dbReference type="GO" id="GO:0005634">
    <property type="term" value="C:nucleus"/>
    <property type="evidence" value="ECO:0007669"/>
    <property type="project" value="TreeGrafter"/>
</dbReference>
<reference evidence="3" key="2">
    <citation type="journal article" date="2023" name="BMC Genomics">
        <title>Pest status, molecular evolution, and epigenetic factors derived from the genome assembly of Frankliniella fusca, a thysanopteran phytovirus vector.</title>
        <authorList>
            <person name="Catto M.A."/>
            <person name="Labadie P.E."/>
            <person name="Jacobson A.L."/>
            <person name="Kennedy G.G."/>
            <person name="Srinivasan R."/>
            <person name="Hunt B.G."/>
        </authorList>
    </citation>
    <scope>NUCLEOTIDE SEQUENCE</scope>
    <source>
        <strain evidence="3">PL_HMW_Pooled</strain>
    </source>
</reference>
<feature type="region of interest" description="Disordered" evidence="1">
    <location>
        <begin position="449"/>
        <end position="472"/>
    </location>
</feature>
<evidence type="ECO:0000313" key="4">
    <source>
        <dbReference type="Proteomes" id="UP001219518"/>
    </source>
</evidence>
<dbReference type="PANTHER" id="PTHR10694">
    <property type="entry name" value="LYSINE-SPECIFIC DEMETHYLASE"/>
    <property type="match status" value="1"/>
</dbReference>
<feature type="compositionally biased region" description="Basic residues" evidence="1">
    <location>
        <begin position="459"/>
        <end position="472"/>
    </location>
</feature>
<feature type="domain" description="JmjC" evidence="2">
    <location>
        <begin position="138"/>
        <end position="308"/>
    </location>
</feature>
<gene>
    <name evidence="3" type="ORF">KUF71_016515</name>
</gene>
<reference evidence="3" key="1">
    <citation type="submission" date="2021-07" db="EMBL/GenBank/DDBJ databases">
        <authorList>
            <person name="Catto M.A."/>
            <person name="Jacobson A."/>
            <person name="Kennedy G."/>
            <person name="Labadie P."/>
            <person name="Hunt B.G."/>
            <person name="Srinivasan R."/>
        </authorList>
    </citation>
    <scope>NUCLEOTIDE SEQUENCE</scope>
    <source>
        <strain evidence="3">PL_HMW_Pooled</strain>
        <tissue evidence="3">Head</tissue>
    </source>
</reference>
<keyword evidence="4" id="KW-1185">Reference proteome</keyword>
<comment type="caution">
    <text evidence="3">The sequence shown here is derived from an EMBL/GenBank/DDBJ whole genome shotgun (WGS) entry which is preliminary data.</text>
</comment>
<dbReference type="PANTHER" id="PTHR10694:SF7">
    <property type="entry name" value="[HISTONE H3]-TRIMETHYL-L-LYSINE(9) DEMETHYLASE"/>
    <property type="match status" value="1"/>
</dbReference>
<protein>
    <submittedName>
        <fullName evidence="3">Lysine-specific demethylase 4D</fullName>
    </submittedName>
</protein>
<organism evidence="3 4">
    <name type="scientific">Frankliniella fusca</name>
    <dbReference type="NCBI Taxonomy" id="407009"/>
    <lineage>
        <taxon>Eukaryota</taxon>
        <taxon>Metazoa</taxon>
        <taxon>Ecdysozoa</taxon>
        <taxon>Arthropoda</taxon>
        <taxon>Hexapoda</taxon>
        <taxon>Insecta</taxon>
        <taxon>Pterygota</taxon>
        <taxon>Neoptera</taxon>
        <taxon>Paraneoptera</taxon>
        <taxon>Thysanoptera</taxon>
        <taxon>Terebrantia</taxon>
        <taxon>Thripoidea</taxon>
        <taxon>Thripidae</taxon>
        <taxon>Frankliniella</taxon>
    </lineage>
</organism>